<keyword evidence="4" id="KW-0804">Transcription</keyword>
<keyword evidence="5" id="KW-0539">Nucleus</keyword>
<feature type="region of interest" description="Disordered" evidence="7">
    <location>
        <begin position="1"/>
        <end position="33"/>
    </location>
</feature>
<evidence type="ECO:0000313" key="10">
    <source>
        <dbReference type="Proteomes" id="UP001497457"/>
    </source>
</evidence>
<keyword evidence="2" id="KW-0805">Transcription regulation</keyword>
<dbReference type="EMBL" id="OZ075137">
    <property type="protein sequence ID" value="CAL5005302.1"/>
    <property type="molecule type" value="Genomic_DNA"/>
</dbReference>
<dbReference type="PANTHER" id="PTHR31241:SF65">
    <property type="entry name" value="AP2_ERF DOMAIN-CONTAINING PROTEIN"/>
    <property type="match status" value="1"/>
</dbReference>
<dbReference type="SUPFAM" id="SSF54171">
    <property type="entry name" value="DNA-binding domain"/>
    <property type="match status" value="1"/>
</dbReference>
<feature type="domain" description="AP2/ERF" evidence="8">
    <location>
        <begin position="48"/>
        <end position="109"/>
    </location>
</feature>
<dbReference type="Proteomes" id="UP001497457">
    <property type="component" value="Chromosome 27b"/>
</dbReference>
<name>A0ABC9BTH7_9POAL</name>
<accession>A0ABC9BTH7</accession>
<organism evidence="9 10">
    <name type="scientific">Urochloa decumbens</name>
    <dbReference type="NCBI Taxonomy" id="240449"/>
    <lineage>
        <taxon>Eukaryota</taxon>
        <taxon>Viridiplantae</taxon>
        <taxon>Streptophyta</taxon>
        <taxon>Embryophyta</taxon>
        <taxon>Tracheophyta</taxon>
        <taxon>Spermatophyta</taxon>
        <taxon>Magnoliopsida</taxon>
        <taxon>Liliopsida</taxon>
        <taxon>Poales</taxon>
        <taxon>Poaceae</taxon>
        <taxon>PACMAD clade</taxon>
        <taxon>Panicoideae</taxon>
        <taxon>Panicodae</taxon>
        <taxon>Paniceae</taxon>
        <taxon>Melinidinae</taxon>
        <taxon>Urochloa</taxon>
    </lineage>
</organism>
<dbReference type="InterPro" id="IPR036955">
    <property type="entry name" value="AP2/ERF_dom_sf"/>
</dbReference>
<dbReference type="CDD" id="cd00018">
    <property type="entry name" value="AP2"/>
    <property type="match status" value="1"/>
</dbReference>
<dbReference type="PANTHER" id="PTHR31241">
    <property type="entry name" value="DEHYDRATION-RESPONSIVE ELEMENT-BINDING PROTEIN 2C"/>
    <property type="match status" value="1"/>
</dbReference>
<keyword evidence="3" id="KW-0238">DNA-binding</keyword>
<evidence type="ECO:0000256" key="3">
    <source>
        <dbReference type="ARBA" id="ARBA00023125"/>
    </source>
</evidence>
<evidence type="ECO:0000259" key="8">
    <source>
        <dbReference type="PROSITE" id="PS51032"/>
    </source>
</evidence>
<protein>
    <recommendedName>
        <fullName evidence="8">AP2/ERF domain-containing protein</fullName>
    </recommendedName>
</protein>
<evidence type="ECO:0000256" key="1">
    <source>
        <dbReference type="ARBA" id="ARBA00004123"/>
    </source>
</evidence>
<comment type="similarity">
    <text evidence="6">Belongs to the AP2/ERF transcription factor family. ERF subfamily.</text>
</comment>
<dbReference type="AlphaFoldDB" id="A0ABC9BTH7"/>
<evidence type="ECO:0000256" key="2">
    <source>
        <dbReference type="ARBA" id="ARBA00023015"/>
    </source>
</evidence>
<evidence type="ECO:0000313" key="9">
    <source>
        <dbReference type="EMBL" id="CAL5005302.1"/>
    </source>
</evidence>
<reference evidence="9" key="1">
    <citation type="submission" date="2024-10" db="EMBL/GenBank/DDBJ databases">
        <authorList>
            <person name="Ryan C."/>
        </authorList>
    </citation>
    <scope>NUCLEOTIDE SEQUENCE [LARGE SCALE GENOMIC DNA]</scope>
</reference>
<dbReference type="GO" id="GO:0003677">
    <property type="term" value="F:DNA binding"/>
    <property type="evidence" value="ECO:0007669"/>
    <property type="project" value="UniProtKB-KW"/>
</dbReference>
<proteinExistence type="inferred from homology"/>
<evidence type="ECO:0000256" key="6">
    <source>
        <dbReference type="ARBA" id="ARBA00024343"/>
    </source>
</evidence>
<dbReference type="Gene3D" id="3.30.730.10">
    <property type="entry name" value="AP2/ERF domain"/>
    <property type="match status" value="1"/>
</dbReference>
<comment type="subcellular location">
    <subcellularLocation>
        <location evidence="1">Nucleus</location>
    </subcellularLocation>
</comment>
<sequence>MASSAAATANRAARKVRAASRRPSAAARGRQAEAAPAAPAPAVAGASGWVGVRQRLWGGYAAEIRIPSSRKRVWIGRFEHAVQAAVAYDAAMFLFYGRVLPKLRRYNFPGGPRPPVSEFIRKALTVANVKAIAEDHARRFARFFVPIPHTPPPVPGIVPVVSAAAPPAPAPVFIHVPQPPPPPAAPAVAPLPVPVSGGAASAGGGVVAVDANNNAGAGVAAGAATVAAGAGAAANATAGAGQSDDELYIDADILTAADLQFSGNPVPDEDFVRLMDMDMDLDMDLIFGEI</sequence>
<feature type="compositionally biased region" description="Low complexity" evidence="7">
    <location>
        <begin position="21"/>
        <end position="33"/>
    </location>
</feature>
<keyword evidence="10" id="KW-1185">Reference proteome</keyword>
<dbReference type="PROSITE" id="PS51032">
    <property type="entry name" value="AP2_ERF"/>
    <property type="match status" value="1"/>
</dbReference>
<evidence type="ECO:0000256" key="5">
    <source>
        <dbReference type="ARBA" id="ARBA00023242"/>
    </source>
</evidence>
<evidence type="ECO:0000256" key="7">
    <source>
        <dbReference type="SAM" id="MobiDB-lite"/>
    </source>
</evidence>
<dbReference type="InterPro" id="IPR001471">
    <property type="entry name" value="AP2/ERF_dom"/>
</dbReference>
<feature type="compositionally biased region" description="Low complexity" evidence="7">
    <location>
        <begin position="1"/>
        <end position="11"/>
    </location>
</feature>
<dbReference type="GO" id="GO:0005634">
    <property type="term" value="C:nucleus"/>
    <property type="evidence" value="ECO:0007669"/>
    <property type="project" value="UniProtKB-SubCell"/>
</dbReference>
<gene>
    <name evidence="9" type="ORF">URODEC1_LOCUS67375</name>
</gene>
<dbReference type="InterPro" id="IPR016177">
    <property type="entry name" value="DNA-bd_dom_sf"/>
</dbReference>
<evidence type="ECO:0000256" key="4">
    <source>
        <dbReference type="ARBA" id="ARBA00023163"/>
    </source>
</evidence>
<dbReference type="SMART" id="SM00380">
    <property type="entry name" value="AP2"/>
    <property type="match status" value="1"/>
</dbReference>